<organism evidence="1 2">
    <name type="scientific">Eretmocerus hayati</name>
    <dbReference type="NCBI Taxonomy" id="131215"/>
    <lineage>
        <taxon>Eukaryota</taxon>
        <taxon>Metazoa</taxon>
        <taxon>Ecdysozoa</taxon>
        <taxon>Arthropoda</taxon>
        <taxon>Hexapoda</taxon>
        <taxon>Insecta</taxon>
        <taxon>Pterygota</taxon>
        <taxon>Neoptera</taxon>
        <taxon>Endopterygota</taxon>
        <taxon>Hymenoptera</taxon>
        <taxon>Apocrita</taxon>
        <taxon>Proctotrupomorpha</taxon>
        <taxon>Chalcidoidea</taxon>
        <taxon>Aphelinidae</taxon>
        <taxon>Aphelininae</taxon>
        <taxon>Eretmocerus</taxon>
    </lineage>
</organism>
<reference evidence="1" key="1">
    <citation type="submission" date="2023-04" db="EMBL/GenBank/DDBJ databases">
        <title>A chromosome-level genome assembly of the parasitoid wasp Eretmocerus hayati.</title>
        <authorList>
            <person name="Zhong Y."/>
            <person name="Liu S."/>
            <person name="Liu Y."/>
        </authorList>
    </citation>
    <scope>NUCLEOTIDE SEQUENCE</scope>
    <source>
        <strain evidence="1">ZJU_SS_LIU_2023</strain>
    </source>
</reference>
<accession>A0ACC2N7S9</accession>
<evidence type="ECO:0000313" key="2">
    <source>
        <dbReference type="Proteomes" id="UP001239111"/>
    </source>
</evidence>
<comment type="caution">
    <text evidence="1">The sequence shown here is derived from an EMBL/GenBank/DDBJ whole genome shotgun (WGS) entry which is preliminary data.</text>
</comment>
<protein>
    <submittedName>
        <fullName evidence="1">Uncharacterized protein</fullName>
    </submittedName>
</protein>
<dbReference type="Proteomes" id="UP001239111">
    <property type="component" value="Chromosome 4"/>
</dbReference>
<evidence type="ECO:0000313" key="1">
    <source>
        <dbReference type="EMBL" id="KAJ8666746.1"/>
    </source>
</evidence>
<keyword evidence="2" id="KW-1185">Reference proteome</keyword>
<proteinExistence type="predicted"/>
<sequence>MSETIDISEGTHVGLTRVEAPKVPNRDQTPDTDSAHREMIHSQDRTTTSHTPTTSRVTMDASSYSFLNNLEQRTAALANSDRVLRNHVQKATHVVKILPDFNGQDMSVEQFIRENKNAERFVDPSDKDFLLEMIEAKVMENARTHIRRRIPENFDEFVKLLKRAFSSTQNLP</sequence>
<gene>
    <name evidence="1" type="ORF">QAD02_008408</name>
</gene>
<name>A0ACC2N7S9_9HYME</name>
<dbReference type="EMBL" id="CM056744">
    <property type="protein sequence ID" value="KAJ8666746.1"/>
    <property type="molecule type" value="Genomic_DNA"/>
</dbReference>